<proteinExistence type="predicted"/>
<feature type="compositionally biased region" description="Basic and acidic residues" evidence="1">
    <location>
        <begin position="43"/>
        <end position="68"/>
    </location>
</feature>
<comment type="caution">
    <text evidence="2">The sequence shown here is derived from an EMBL/GenBank/DDBJ whole genome shotgun (WGS) entry which is preliminary data.</text>
</comment>
<organism evidence="2 3">
    <name type="scientific">Pleurodeles waltl</name>
    <name type="common">Iberian ribbed newt</name>
    <dbReference type="NCBI Taxonomy" id="8319"/>
    <lineage>
        <taxon>Eukaryota</taxon>
        <taxon>Metazoa</taxon>
        <taxon>Chordata</taxon>
        <taxon>Craniata</taxon>
        <taxon>Vertebrata</taxon>
        <taxon>Euteleostomi</taxon>
        <taxon>Amphibia</taxon>
        <taxon>Batrachia</taxon>
        <taxon>Caudata</taxon>
        <taxon>Salamandroidea</taxon>
        <taxon>Salamandridae</taxon>
        <taxon>Pleurodelinae</taxon>
        <taxon>Pleurodeles</taxon>
    </lineage>
</organism>
<protein>
    <submittedName>
        <fullName evidence="2">Uncharacterized protein</fullName>
    </submittedName>
</protein>
<name>A0AAV7TG03_PLEWA</name>
<dbReference type="Proteomes" id="UP001066276">
    <property type="component" value="Chromosome 3_2"/>
</dbReference>
<evidence type="ECO:0000256" key="1">
    <source>
        <dbReference type="SAM" id="MobiDB-lite"/>
    </source>
</evidence>
<dbReference type="EMBL" id="JANPWB010000006">
    <property type="protein sequence ID" value="KAJ1175046.1"/>
    <property type="molecule type" value="Genomic_DNA"/>
</dbReference>
<evidence type="ECO:0000313" key="2">
    <source>
        <dbReference type="EMBL" id="KAJ1175046.1"/>
    </source>
</evidence>
<dbReference type="AlphaFoldDB" id="A0AAV7TG03"/>
<keyword evidence="3" id="KW-1185">Reference proteome</keyword>
<feature type="region of interest" description="Disordered" evidence="1">
    <location>
        <begin position="1"/>
        <end position="112"/>
    </location>
</feature>
<feature type="compositionally biased region" description="Basic and acidic residues" evidence="1">
    <location>
        <begin position="80"/>
        <end position="90"/>
    </location>
</feature>
<accession>A0AAV7TG03</accession>
<gene>
    <name evidence="2" type="ORF">NDU88_000337</name>
</gene>
<reference evidence="2" key="1">
    <citation type="journal article" date="2022" name="bioRxiv">
        <title>Sequencing and chromosome-scale assembly of the giantPleurodeles waltlgenome.</title>
        <authorList>
            <person name="Brown T."/>
            <person name="Elewa A."/>
            <person name="Iarovenko S."/>
            <person name="Subramanian E."/>
            <person name="Araus A.J."/>
            <person name="Petzold A."/>
            <person name="Susuki M."/>
            <person name="Suzuki K.-i.T."/>
            <person name="Hayashi T."/>
            <person name="Toyoda A."/>
            <person name="Oliveira C."/>
            <person name="Osipova E."/>
            <person name="Leigh N.D."/>
            <person name="Simon A."/>
            <person name="Yun M.H."/>
        </authorList>
    </citation>
    <scope>NUCLEOTIDE SEQUENCE</scope>
    <source>
        <strain evidence="2">20211129_DDA</strain>
        <tissue evidence="2">Liver</tissue>
    </source>
</reference>
<evidence type="ECO:0000313" key="3">
    <source>
        <dbReference type="Proteomes" id="UP001066276"/>
    </source>
</evidence>
<sequence length="112" mass="12181">MTCRSRPGRGLCAIQSPSTSGSARAESAASRHLTVKARVGGGRRAEEEQQHKGEPHRESRRCTDERRAAAQLRDSPGAEETPRMTEEPKHNTGIQRPAPAVREAPSEYSGHA</sequence>
<feature type="compositionally biased region" description="Low complexity" evidence="1">
    <location>
        <begin position="18"/>
        <end position="30"/>
    </location>
</feature>